<dbReference type="AlphaFoldDB" id="A0A5K1V667"/>
<evidence type="ECO:0000313" key="4">
    <source>
        <dbReference type="Proteomes" id="UP000078387"/>
    </source>
</evidence>
<gene>
    <name evidence="3" type="ORF">CL6EHI_120340</name>
</gene>
<dbReference type="Gene3D" id="3.30.1120.90">
    <property type="entry name" value="Nucleosome assembly protein"/>
    <property type="match status" value="1"/>
</dbReference>
<name>A0A5K1V667_ENTHI</name>
<dbReference type="OMA" id="MEYNKEC"/>
<dbReference type="PANTHER" id="PTHR11875">
    <property type="entry name" value="TESTIS-SPECIFIC Y-ENCODED PROTEIN"/>
    <property type="match status" value="1"/>
</dbReference>
<organism evidence="3 4">
    <name type="scientific">Entamoeba histolytica</name>
    <dbReference type="NCBI Taxonomy" id="5759"/>
    <lineage>
        <taxon>Eukaryota</taxon>
        <taxon>Amoebozoa</taxon>
        <taxon>Evosea</taxon>
        <taxon>Archamoebae</taxon>
        <taxon>Mastigamoebida</taxon>
        <taxon>Entamoebidae</taxon>
        <taxon>Entamoeba</taxon>
    </lineage>
</organism>
<dbReference type="VEuPathDB" id="AmoebaDB:EHI7A_101520"/>
<dbReference type="InterPro" id="IPR037231">
    <property type="entry name" value="NAP-like_sf"/>
</dbReference>
<dbReference type="InterPro" id="IPR002164">
    <property type="entry name" value="NAP_family"/>
</dbReference>
<comment type="caution">
    <text evidence="3">The sequence shown here is derived from an EMBL/GenBank/DDBJ whole genome shotgun (WGS) entry which is preliminary data.</text>
</comment>
<dbReference type="Pfam" id="PF00956">
    <property type="entry name" value="NAP"/>
    <property type="match status" value="1"/>
</dbReference>
<dbReference type="SUPFAM" id="SSF143113">
    <property type="entry name" value="NAP-like"/>
    <property type="match status" value="1"/>
</dbReference>
<dbReference type="GO" id="GO:0005634">
    <property type="term" value="C:nucleus"/>
    <property type="evidence" value="ECO:0007669"/>
    <property type="project" value="InterPro"/>
</dbReference>
<dbReference type="VEuPathDB" id="AmoebaDB:EHI8A_086830"/>
<evidence type="ECO:0000256" key="2">
    <source>
        <dbReference type="RuleBase" id="RU003876"/>
    </source>
</evidence>
<proteinExistence type="inferred from homology"/>
<reference evidence="3 4" key="1">
    <citation type="submission" date="2016-05" db="EMBL/GenBank/DDBJ databases">
        <title>First whole genome sequencing of Entamoeba histolytica HM1:IMSS-clone-6.</title>
        <authorList>
            <person name="Mukherjee Avik.K."/>
            <person name="Izumyama S."/>
            <person name="Nakada-Tsukui K."/>
            <person name="Nozaki T."/>
        </authorList>
    </citation>
    <scope>NUCLEOTIDE SEQUENCE [LARGE SCALE GENOMIC DNA]</scope>
    <source>
        <strain evidence="3 4">HM1:IMSS clone 6</strain>
    </source>
</reference>
<accession>A0A5K1V667</accession>
<dbReference type="VEuPathDB" id="AmoebaDB:EHI5A_006460"/>
<dbReference type="VEuPathDB" id="AmoebaDB:KM1_004440"/>
<evidence type="ECO:0000313" key="3">
    <source>
        <dbReference type="EMBL" id="GAT97912.1"/>
    </source>
</evidence>
<sequence length="264" mass="30947">MSIHSIDKINKVILSKNIDEYIDIVGGEVNENLEELKKIDKEIGEKEIEYQLECLKLEQESEKDIQEILKIRRAIINGTKHRTNDGIQECGISNFWIEVFNEVGLMGNLEVTKEEIDILQSLIDIEKHIKEIKRNEGKEEIYINIHYTFLFKENQFLSNSIFEFELEHCINRYGIIIEETRNYIPLSHFKWKKQIKEKRMFDLLENGGKNLHCYLHEALNNIDFGAIDMFFGINTQNLFLDSFSVSDDENDCSVDDGCVDYATH</sequence>
<protein>
    <submittedName>
        <fullName evidence="3">Nucleosome assembly protein putative</fullName>
    </submittedName>
</protein>
<dbReference type="GO" id="GO:0006334">
    <property type="term" value="P:nucleosome assembly"/>
    <property type="evidence" value="ECO:0007669"/>
    <property type="project" value="InterPro"/>
</dbReference>
<dbReference type="EMBL" id="BDEQ01000001">
    <property type="protein sequence ID" value="GAT97912.1"/>
    <property type="molecule type" value="Genomic_DNA"/>
</dbReference>
<comment type="similarity">
    <text evidence="1 2">Belongs to the nucleosome assembly protein (NAP) family.</text>
</comment>
<dbReference type="Proteomes" id="UP000078387">
    <property type="component" value="Unassembled WGS sequence"/>
</dbReference>
<evidence type="ECO:0000256" key="1">
    <source>
        <dbReference type="ARBA" id="ARBA00009947"/>
    </source>
</evidence>
<dbReference type="VEuPathDB" id="AmoebaDB:EHI_120340"/>